<feature type="domain" description="Helicase ATP-binding" evidence="6">
    <location>
        <begin position="32"/>
        <end position="205"/>
    </location>
</feature>
<dbReference type="SMART" id="SM00487">
    <property type="entry name" value="DEXDc"/>
    <property type="match status" value="1"/>
</dbReference>
<dbReference type="Pfam" id="PF00270">
    <property type="entry name" value="DEAD"/>
    <property type="match status" value="1"/>
</dbReference>
<feature type="domain" description="Helicase C-terminal" evidence="7">
    <location>
        <begin position="190"/>
        <end position="346"/>
    </location>
</feature>
<evidence type="ECO:0000259" key="7">
    <source>
        <dbReference type="PROSITE" id="PS51194"/>
    </source>
</evidence>
<protein>
    <recommendedName>
        <fullName evidence="10">DEAD/DEAH box helicase</fullName>
    </recommendedName>
</protein>
<keyword evidence="3" id="KW-0378">Hydrolase</keyword>
<dbReference type="PANTHER" id="PTHR47959">
    <property type="entry name" value="ATP-DEPENDENT RNA HELICASE RHLE-RELATED"/>
    <property type="match status" value="1"/>
</dbReference>
<evidence type="ECO:0000256" key="2">
    <source>
        <dbReference type="ARBA" id="ARBA00022741"/>
    </source>
</evidence>
<dbReference type="InterPro" id="IPR014001">
    <property type="entry name" value="Helicase_ATP-bd"/>
</dbReference>
<evidence type="ECO:0000256" key="4">
    <source>
        <dbReference type="ARBA" id="ARBA00022806"/>
    </source>
</evidence>
<evidence type="ECO:0000313" key="9">
    <source>
        <dbReference type="Proteomes" id="UP000001568"/>
    </source>
</evidence>
<dbReference type="GeneID" id="5001835"/>
<keyword evidence="9" id="KW-1185">Reference proteome</keyword>
<dbReference type="InterPro" id="IPR001650">
    <property type="entry name" value="Helicase_C-like"/>
</dbReference>
<dbReference type="InterPro" id="IPR011545">
    <property type="entry name" value="DEAD/DEAH_box_helicase_dom"/>
</dbReference>
<dbReference type="SUPFAM" id="SSF52540">
    <property type="entry name" value="P-loop containing nucleoside triphosphate hydrolases"/>
    <property type="match status" value="1"/>
</dbReference>
<dbReference type="Gene3D" id="3.40.50.300">
    <property type="entry name" value="P-loop containing nucleotide triphosphate hydrolases"/>
    <property type="match status" value="2"/>
</dbReference>
<gene>
    <name evidence="8" type="ORF">OSTLU_24549</name>
</gene>
<sequence>MDVGNFGMSAITVAALRKRGVDTLFPIQQAVLKPALSGEDVVGRARTGTGKTLAFALPVIERLLTDGTSGRSRNPKCIVLAPTRELAKQVENEICITAPSLETVCVYGGTPIGQQEGKLRRGVDIVVGTPGRVQDLMNRRSLDLGEIEFVVLDEADQMLNVGFEEDVEAILQDCPESRQTFLFSATMPSWVKQITKKFLKPGHVVVDLDKKAICFTQTKRAADELTAALGRRVASEVLHGDIAQAQRERTLQRFRDNRFSVLIATDVAARGLDISDVDLVIHYELPNDVESFVHRCGRTGRAGQLGAAIAMHTDRESYMIRRIKKETGCEFRTIGIPSSTETRLRR</sequence>
<dbReference type="Pfam" id="PF00271">
    <property type="entry name" value="Helicase_C"/>
    <property type="match status" value="1"/>
</dbReference>
<proteinExistence type="inferred from homology"/>
<dbReference type="InterPro" id="IPR027417">
    <property type="entry name" value="P-loop_NTPase"/>
</dbReference>
<name>A4RXF6_OSTLU</name>
<dbReference type="GO" id="GO:0016787">
    <property type="term" value="F:hydrolase activity"/>
    <property type="evidence" value="ECO:0007669"/>
    <property type="project" value="UniProtKB-KW"/>
</dbReference>
<evidence type="ECO:0000256" key="5">
    <source>
        <dbReference type="ARBA" id="ARBA00022840"/>
    </source>
</evidence>
<keyword evidence="4" id="KW-0347">Helicase</keyword>
<dbReference type="GO" id="GO:0005524">
    <property type="term" value="F:ATP binding"/>
    <property type="evidence" value="ECO:0007669"/>
    <property type="project" value="UniProtKB-KW"/>
</dbReference>
<dbReference type="OrthoDB" id="4255at2759"/>
<keyword evidence="2" id="KW-0547">Nucleotide-binding</keyword>
<dbReference type="Gramene" id="ABO96284">
    <property type="protein sequence ID" value="ABO96284"/>
    <property type="gene ID" value="OSTLU_24549"/>
</dbReference>
<dbReference type="EMBL" id="CP000585">
    <property type="protein sequence ID" value="ABO96284.1"/>
    <property type="molecule type" value="Genomic_DNA"/>
</dbReference>
<dbReference type="InterPro" id="IPR044742">
    <property type="entry name" value="DEAD/DEAH_RhlB"/>
</dbReference>
<evidence type="ECO:0000256" key="3">
    <source>
        <dbReference type="ARBA" id="ARBA00022801"/>
    </source>
</evidence>
<dbReference type="PROSITE" id="PS51194">
    <property type="entry name" value="HELICASE_CTER"/>
    <property type="match status" value="1"/>
</dbReference>
<evidence type="ECO:0000256" key="1">
    <source>
        <dbReference type="ARBA" id="ARBA00006517"/>
    </source>
</evidence>
<dbReference type="STRING" id="436017.A4RXF6"/>
<dbReference type="eggNOG" id="KOG0331">
    <property type="taxonomic scope" value="Eukaryota"/>
</dbReference>
<dbReference type="SMART" id="SM00490">
    <property type="entry name" value="HELICc"/>
    <property type="match status" value="1"/>
</dbReference>
<evidence type="ECO:0000313" key="8">
    <source>
        <dbReference type="EMBL" id="ABO96284.1"/>
    </source>
</evidence>
<dbReference type="KEGG" id="olu:OSTLU_24549"/>
<dbReference type="InterPro" id="IPR050079">
    <property type="entry name" value="DEAD_box_RNA_helicase"/>
</dbReference>
<reference evidence="8 9" key="1">
    <citation type="journal article" date="2007" name="Proc. Natl. Acad. Sci. U.S.A.">
        <title>The tiny eukaryote Ostreococcus provides genomic insights into the paradox of plankton speciation.</title>
        <authorList>
            <person name="Palenik B."/>
            <person name="Grimwood J."/>
            <person name="Aerts A."/>
            <person name="Rouze P."/>
            <person name="Salamov A."/>
            <person name="Putnam N."/>
            <person name="Dupont C."/>
            <person name="Jorgensen R."/>
            <person name="Derelle E."/>
            <person name="Rombauts S."/>
            <person name="Zhou K."/>
            <person name="Otillar R."/>
            <person name="Merchant S.S."/>
            <person name="Podell S."/>
            <person name="Gaasterland T."/>
            <person name="Napoli C."/>
            <person name="Gendler K."/>
            <person name="Manuell A."/>
            <person name="Tai V."/>
            <person name="Vallon O."/>
            <person name="Piganeau G."/>
            <person name="Jancek S."/>
            <person name="Heijde M."/>
            <person name="Jabbari K."/>
            <person name="Bowler C."/>
            <person name="Lohr M."/>
            <person name="Robbens S."/>
            <person name="Werner G."/>
            <person name="Dubchak I."/>
            <person name="Pazour G.J."/>
            <person name="Ren Q."/>
            <person name="Paulsen I."/>
            <person name="Delwiche C."/>
            <person name="Schmutz J."/>
            <person name="Rokhsar D."/>
            <person name="Van de Peer Y."/>
            <person name="Moreau H."/>
            <person name="Grigoriev I.V."/>
        </authorList>
    </citation>
    <scope>NUCLEOTIDE SEQUENCE [LARGE SCALE GENOMIC DNA]</scope>
    <source>
        <strain evidence="8 9">CCE9901</strain>
    </source>
</reference>
<dbReference type="GO" id="GO:0005829">
    <property type="term" value="C:cytosol"/>
    <property type="evidence" value="ECO:0007669"/>
    <property type="project" value="TreeGrafter"/>
</dbReference>
<dbReference type="RefSeq" id="XP_001417991.1">
    <property type="nucleotide sequence ID" value="XM_001417954.1"/>
</dbReference>
<dbReference type="PANTHER" id="PTHR47959:SF1">
    <property type="entry name" value="ATP-DEPENDENT RNA HELICASE DBPA"/>
    <property type="match status" value="1"/>
</dbReference>
<dbReference type="GO" id="GO:0003676">
    <property type="term" value="F:nucleic acid binding"/>
    <property type="evidence" value="ECO:0007669"/>
    <property type="project" value="InterPro"/>
</dbReference>
<dbReference type="GO" id="GO:0003724">
    <property type="term" value="F:RNA helicase activity"/>
    <property type="evidence" value="ECO:0007669"/>
    <property type="project" value="TreeGrafter"/>
</dbReference>
<dbReference type="HOGENOM" id="CLU_003041_1_3_1"/>
<dbReference type="Proteomes" id="UP000001568">
    <property type="component" value="Chromosome 5"/>
</dbReference>
<organism evidence="8 9">
    <name type="scientific">Ostreococcus lucimarinus (strain CCE9901)</name>
    <dbReference type="NCBI Taxonomy" id="436017"/>
    <lineage>
        <taxon>Eukaryota</taxon>
        <taxon>Viridiplantae</taxon>
        <taxon>Chlorophyta</taxon>
        <taxon>Mamiellophyceae</taxon>
        <taxon>Mamiellales</taxon>
        <taxon>Bathycoccaceae</taxon>
        <taxon>Ostreococcus</taxon>
    </lineage>
</organism>
<dbReference type="AlphaFoldDB" id="A4RXF6"/>
<dbReference type="OMA" id="NEICITA"/>
<dbReference type="CDD" id="cd00268">
    <property type="entry name" value="DEADc"/>
    <property type="match status" value="1"/>
</dbReference>
<dbReference type="CDD" id="cd18787">
    <property type="entry name" value="SF2_C_DEAD"/>
    <property type="match status" value="1"/>
</dbReference>
<evidence type="ECO:0000259" key="6">
    <source>
        <dbReference type="PROSITE" id="PS51192"/>
    </source>
</evidence>
<dbReference type="PROSITE" id="PS51192">
    <property type="entry name" value="HELICASE_ATP_BIND_1"/>
    <property type="match status" value="1"/>
</dbReference>
<keyword evidence="5" id="KW-0067">ATP-binding</keyword>
<comment type="similarity">
    <text evidence="1">Belongs to the DEAD box helicase family. DDX21/DDX50 subfamily.</text>
</comment>
<evidence type="ECO:0008006" key="10">
    <source>
        <dbReference type="Google" id="ProtNLM"/>
    </source>
</evidence>
<accession>A4RXF6</accession>